<sequence>MSRFFATGTDSESESSSEEEQVVRAPAPVYTFSDDEEETKRVVRSMKEKRYEELEGIIHTLRNHKKIKDFSSALGSFEELQRAYTRASTVIAKEENGVSPRFFIRALVELSDWVESAWSDRDSRKAMSKGNSKALTSLRQKLRKFSKDFEADIAKFKENPDLPDDDNEKKESSSSDDSDDEDKKEKEKVKVRRSPEPPRRPPPADDESSDSMDWGSSSSGSSSESEDEGKGATNLRERFLKRTTEGVEDEDRDKRRARREKRVRGDKTSKREPADDGGEWETVRKGAATSDKPKMFAKDSEIDAALVVKKLGEISAARGRKRTDRRAQLELLHELRTVAAAHDLGDALQLKLRAATVAALFDYNPKVSDAMKPEYWSKLVENVDQMVTLLLAHEDMVLSESITEENEQLVAPPYHVRGCLLTALERLDDEFTKLLKECDPHSNEYVERLKDEVRVSALIDRVCQVVERDGSPQEVCRAYLRKIDHLYYKFDPRAVKKDAPAGEDNSIKKMEKLCKYIYGNDESDRLRTRAILCHIYHHALHDNWFQARDLLLMSHLQETVQHSDPSTQILYNRTMANLGLCAFRRGNVKEAHGCLAELMMTGKPKELLAQGLLPQRQHERSKEQEKIEKQRQMPFHMHINLELLECVYLVSAMLIEIPYMAAHEFDARRRMISKTFYQNLRASERQALVGPPESMREHAVAAARAMRRGDWRACLNFIVNEKMNAKVWDLMVGADNVRAMLGRLIREESVRTYLFTYAHVYASLSLKSLADMFELPRQRVHSLVSKMIINEELLASLDDPSECAILHRSEPSRMQALALQLADKVGNVVDSNERIFEKQGSFFQRGGAGRGGEGRQRGDRQNREGGGWNRRQRNNRRRDDERTHDD</sequence>
<evidence type="ECO:0000259" key="6">
    <source>
        <dbReference type="PROSITE" id="PS50250"/>
    </source>
</evidence>
<evidence type="ECO:0000256" key="1">
    <source>
        <dbReference type="ARBA" id="ARBA00022490"/>
    </source>
</evidence>
<evidence type="ECO:0000313" key="7">
    <source>
        <dbReference type="EMBL" id="KAG7303531.1"/>
    </source>
</evidence>
<dbReference type="Pfam" id="PF26569">
    <property type="entry name" value="EIF3CL_C"/>
    <property type="match status" value="1"/>
</dbReference>
<comment type="subcellular location">
    <subcellularLocation>
        <location evidence="4">Cytoplasm</location>
    </subcellularLocation>
</comment>
<feature type="compositionally biased region" description="Basic and acidic residues" evidence="5">
    <location>
        <begin position="235"/>
        <end position="245"/>
    </location>
</feature>
<gene>
    <name evidence="7" type="ORF">JYU34_012060</name>
</gene>
<feature type="compositionally biased region" description="Basic and acidic residues" evidence="5">
    <location>
        <begin position="877"/>
        <end position="886"/>
    </location>
</feature>
<dbReference type="Proteomes" id="UP000823941">
    <property type="component" value="Chromosome 16"/>
</dbReference>
<proteinExistence type="inferred from homology"/>
<dbReference type="SUPFAM" id="SSF46785">
    <property type="entry name" value="Winged helix' DNA-binding domain"/>
    <property type="match status" value="1"/>
</dbReference>
<evidence type="ECO:0000313" key="8">
    <source>
        <dbReference type="Proteomes" id="UP000823941"/>
    </source>
</evidence>
<keyword evidence="8" id="KW-1185">Reference proteome</keyword>
<evidence type="ECO:0000256" key="5">
    <source>
        <dbReference type="SAM" id="MobiDB-lite"/>
    </source>
</evidence>
<dbReference type="InterPro" id="IPR027516">
    <property type="entry name" value="EIF3C"/>
</dbReference>
<dbReference type="Pfam" id="PF05470">
    <property type="entry name" value="eIF-3c_N"/>
    <property type="match status" value="1"/>
</dbReference>
<name>A0ABQ7QE74_PLUXY</name>
<dbReference type="InterPro" id="IPR008905">
    <property type="entry name" value="EIF3C_N_dom"/>
</dbReference>
<feature type="region of interest" description="Disordered" evidence="5">
    <location>
        <begin position="1"/>
        <end position="25"/>
    </location>
</feature>
<feature type="compositionally biased region" description="Basic and acidic residues" evidence="5">
    <location>
        <begin position="852"/>
        <end position="863"/>
    </location>
</feature>
<comment type="similarity">
    <text evidence="4">Belongs to the eIF-3 subunit C family.</text>
</comment>
<feature type="compositionally biased region" description="Acidic residues" evidence="5">
    <location>
        <begin position="11"/>
        <end position="20"/>
    </location>
</feature>
<feature type="compositionally biased region" description="Basic and acidic residues" evidence="5">
    <location>
        <begin position="181"/>
        <end position="203"/>
    </location>
</feature>
<dbReference type="PROSITE" id="PS50250">
    <property type="entry name" value="PCI"/>
    <property type="match status" value="1"/>
</dbReference>
<dbReference type="InterPro" id="IPR036390">
    <property type="entry name" value="WH_DNA-bd_sf"/>
</dbReference>
<reference evidence="7 8" key="1">
    <citation type="submission" date="2021-06" db="EMBL/GenBank/DDBJ databases">
        <title>A haploid diamondback moth (Plutella xylostella L.) genome assembly resolves 31 chromosomes and identifies a diamide resistance mutation.</title>
        <authorList>
            <person name="Ward C.M."/>
            <person name="Perry K.D."/>
            <person name="Baker G."/>
            <person name="Powis K."/>
            <person name="Heckel D.G."/>
            <person name="Baxter S.W."/>
        </authorList>
    </citation>
    <scope>NUCLEOTIDE SEQUENCE [LARGE SCALE GENOMIC DNA]</scope>
    <source>
        <strain evidence="7 8">LV</strain>
        <tissue evidence="7">Single pupa</tissue>
    </source>
</reference>
<dbReference type="Pfam" id="PF01399">
    <property type="entry name" value="PCI"/>
    <property type="match status" value="1"/>
</dbReference>
<feature type="domain" description="PCI" evidence="6">
    <location>
        <begin position="635"/>
        <end position="811"/>
    </location>
</feature>
<organism evidence="7 8">
    <name type="scientific">Plutella xylostella</name>
    <name type="common">Diamondback moth</name>
    <name type="synonym">Plutella maculipennis</name>
    <dbReference type="NCBI Taxonomy" id="51655"/>
    <lineage>
        <taxon>Eukaryota</taxon>
        <taxon>Metazoa</taxon>
        <taxon>Ecdysozoa</taxon>
        <taxon>Arthropoda</taxon>
        <taxon>Hexapoda</taxon>
        <taxon>Insecta</taxon>
        <taxon>Pterygota</taxon>
        <taxon>Neoptera</taxon>
        <taxon>Endopterygota</taxon>
        <taxon>Lepidoptera</taxon>
        <taxon>Glossata</taxon>
        <taxon>Ditrysia</taxon>
        <taxon>Yponomeutoidea</taxon>
        <taxon>Plutellidae</taxon>
        <taxon>Plutella</taxon>
    </lineage>
</organism>
<dbReference type="HAMAP" id="MF_03002">
    <property type="entry name" value="eIF3c"/>
    <property type="match status" value="1"/>
</dbReference>
<comment type="function">
    <text evidence="4">Component of the eukaryotic translation initiation factor 3 (eIF-3) complex, which is involved in protein synthesis of a specialized repertoire of mRNAs and, together with other initiation factors, stimulates binding of mRNA and methionyl-tRNAi to the 40S ribosome. The eIF-3 complex specifically targets and initiates translation of a subset of mRNAs involved in cell proliferation.</text>
</comment>
<dbReference type="PANTHER" id="PTHR13937">
    <property type="entry name" value="EUKARYOTIC TRANSLATION INITATION FACTOR 3, SUBUNIT 8 EIF3S8 -RELATED"/>
    <property type="match status" value="1"/>
</dbReference>
<evidence type="ECO:0000256" key="3">
    <source>
        <dbReference type="ARBA" id="ARBA00022917"/>
    </source>
</evidence>
<dbReference type="Gene3D" id="1.25.40.570">
    <property type="match status" value="1"/>
</dbReference>
<dbReference type="GO" id="GO:0003743">
    <property type="term" value="F:translation initiation factor activity"/>
    <property type="evidence" value="ECO:0007669"/>
    <property type="project" value="UniProtKB-KW"/>
</dbReference>
<feature type="compositionally biased region" description="Basic and acidic residues" evidence="5">
    <location>
        <begin position="263"/>
        <end position="274"/>
    </location>
</feature>
<dbReference type="SMART" id="SM00088">
    <property type="entry name" value="PINT"/>
    <property type="match status" value="1"/>
</dbReference>
<dbReference type="InterPro" id="IPR058999">
    <property type="entry name" value="EIF3CL_C"/>
</dbReference>
<keyword evidence="1 4" id="KW-0963">Cytoplasm</keyword>
<accession>A0ABQ7QE74</accession>
<comment type="caution">
    <text evidence="7">The sequence shown here is derived from an EMBL/GenBank/DDBJ whole genome shotgun (WGS) entry which is preliminary data.</text>
</comment>
<feature type="compositionally biased region" description="Low complexity" evidence="5">
    <location>
        <begin position="211"/>
        <end position="223"/>
    </location>
</feature>
<keyword evidence="2 4" id="KW-0396">Initiation factor</keyword>
<comment type="subunit">
    <text evidence="4">Component of the eukaryotic translation initiation factor 3 (eIF-3) complex.</text>
</comment>
<dbReference type="InterPro" id="IPR000717">
    <property type="entry name" value="PCI_dom"/>
</dbReference>
<evidence type="ECO:0000256" key="2">
    <source>
        <dbReference type="ARBA" id="ARBA00022540"/>
    </source>
</evidence>
<dbReference type="EMBL" id="JAHIBW010000016">
    <property type="protein sequence ID" value="KAG7303531.1"/>
    <property type="molecule type" value="Genomic_DNA"/>
</dbReference>
<dbReference type="PANTHER" id="PTHR13937:SF0">
    <property type="entry name" value="EUKARYOTIC TRANSLATION INITIATION FACTOR 3 SUBUNIT C-RELATED"/>
    <property type="match status" value="1"/>
</dbReference>
<feature type="region of interest" description="Disordered" evidence="5">
    <location>
        <begin position="842"/>
        <end position="886"/>
    </location>
</feature>
<protein>
    <recommendedName>
        <fullName evidence="4">Eukaryotic translation initiation factor 3 subunit C</fullName>
        <shortName evidence="4">eIF3c</shortName>
    </recommendedName>
    <alternativeName>
        <fullName evidence="4">Eukaryotic translation initiation factor 3 subunit 8</fullName>
    </alternativeName>
</protein>
<feature type="region of interest" description="Disordered" evidence="5">
    <location>
        <begin position="155"/>
        <end position="287"/>
    </location>
</feature>
<keyword evidence="3 4" id="KW-0648">Protein biosynthesis</keyword>
<evidence type="ECO:0000256" key="4">
    <source>
        <dbReference type="HAMAP-Rule" id="MF_03002"/>
    </source>
</evidence>